<feature type="compositionally biased region" description="Polar residues" evidence="1">
    <location>
        <begin position="279"/>
        <end position="290"/>
    </location>
</feature>
<dbReference type="CDD" id="cd22744">
    <property type="entry name" value="OTU"/>
    <property type="match status" value="1"/>
</dbReference>
<feature type="compositionally biased region" description="Polar residues" evidence="1">
    <location>
        <begin position="1"/>
        <end position="10"/>
    </location>
</feature>
<dbReference type="Gene3D" id="3.90.70.80">
    <property type="match status" value="1"/>
</dbReference>
<sequence>MTSVDAIQTNDSKERGGGSEHGDGTLRVRKMLADGHCLFSAATNQLFPELDVGSNEFMDLVKEYRKKVVSYLRERQKQALVREQLKVSVEASSRKYNQRRLALRIMSFLNHLEDGTEWGGGERFTYNPTDGLVKKEIAVVYRISLHSSSPGRNHYDSVITVRDTVQLEPIHEDEDRETIALEPIDEDEDRETIALEPIDEDEDRETIALEPIDQGEELNWSGLGSEGEEESGSESSDISLSAVEEYFRPDIWGYLSRYEKKSSTTGSENAKKRQRQDSVDSTYCPSSGDENSGDEVGKSSETSKESKEKPSNSTKPIRKFGKVLTPNTCMPSFSALAVVELKSQEPNMRVVLPEIGAHIEGILGPNVLPTKSEYNIISFALVSKYPALADPDNAAGYEKIKGKISASLREARKIKKRKIERGLEKLQGKDKPQVVIDSNDAASDSKAKAELKSIVNVTDTSPHILILIQKTMDIRTAEFSRAAENDDVSVRTSALKEIWKEYQFYENSRMVVEAQGTKHINTGQKYHSPCVLVVTDICRVTEKELPIKSYLKCFDIVVSELDRPQGAAEIAAQLLAMYFRAHIQYPPAYKSFLRLLEKMMMRQLCLKTARQKCHETYNKFLRATGSNKLKEVSQL</sequence>
<feature type="compositionally biased region" description="Basic and acidic residues" evidence="1">
    <location>
        <begin position="269"/>
        <end position="278"/>
    </location>
</feature>
<feature type="region of interest" description="Disordered" evidence="1">
    <location>
        <begin position="260"/>
        <end position="320"/>
    </location>
</feature>
<dbReference type="PROSITE" id="PS50802">
    <property type="entry name" value="OTU"/>
    <property type="match status" value="1"/>
</dbReference>
<keyword evidence="4" id="KW-1185">Reference proteome</keyword>
<evidence type="ECO:0000259" key="2">
    <source>
        <dbReference type="PROSITE" id="PS50802"/>
    </source>
</evidence>
<protein>
    <recommendedName>
        <fullName evidence="2">OTU domain-containing protein</fullName>
    </recommendedName>
</protein>
<feature type="region of interest" description="Disordered" evidence="1">
    <location>
        <begin position="198"/>
        <end position="238"/>
    </location>
</feature>
<feature type="region of interest" description="Disordered" evidence="1">
    <location>
        <begin position="1"/>
        <end position="24"/>
    </location>
</feature>
<feature type="compositionally biased region" description="Basic and acidic residues" evidence="1">
    <location>
        <begin position="11"/>
        <end position="24"/>
    </location>
</feature>
<feature type="domain" description="OTU" evidence="2">
    <location>
        <begin position="26"/>
        <end position="161"/>
    </location>
</feature>
<name>A0AAV7X7A9_9NEOP</name>
<dbReference type="Proteomes" id="UP001075354">
    <property type="component" value="Chromosome 13"/>
</dbReference>
<comment type="caution">
    <text evidence="3">The sequence shown here is derived from an EMBL/GenBank/DDBJ whole genome shotgun (WGS) entry which is preliminary data.</text>
</comment>
<gene>
    <name evidence="3" type="ORF">ONE63_003449</name>
</gene>
<feature type="compositionally biased region" description="Basic and acidic residues" evidence="1">
    <location>
        <begin position="295"/>
        <end position="310"/>
    </location>
</feature>
<evidence type="ECO:0000313" key="4">
    <source>
        <dbReference type="Proteomes" id="UP001075354"/>
    </source>
</evidence>
<dbReference type="InterPro" id="IPR003323">
    <property type="entry name" value="OTU_dom"/>
</dbReference>
<evidence type="ECO:0000256" key="1">
    <source>
        <dbReference type="SAM" id="MobiDB-lite"/>
    </source>
</evidence>
<dbReference type="AlphaFoldDB" id="A0AAV7X7A9"/>
<accession>A0AAV7X7A9</accession>
<dbReference type="EMBL" id="JAPTSV010000013">
    <property type="protein sequence ID" value="KAJ1521814.1"/>
    <property type="molecule type" value="Genomic_DNA"/>
</dbReference>
<reference evidence="3" key="1">
    <citation type="submission" date="2022-12" db="EMBL/GenBank/DDBJ databases">
        <title>Chromosome-level genome assembly of the bean flower thrips Megalurothrips usitatus.</title>
        <authorList>
            <person name="Ma L."/>
            <person name="Liu Q."/>
            <person name="Li H."/>
            <person name="Cai W."/>
        </authorList>
    </citation>
    <scope>NUCLEOTIDE SEQUENCE</scope>
    <source>
        <strain evidence="3">Cailab_2022a</strain>
    </source>
</reference>
<proteinExistence type="predicted"/>
<organism evidence="3 4">
    <name type="scientific">Megalurothrips usitatus</name>
    <name type="common">bean blossom thrips</name>
    <dbReference type="NCBI Taxonomy" id="439358"/>
    <lineage>
        <taxon>Eukaryota</taxon>
        <taxon>Metazoa</taxon>
        <taxon>Ecdysozoa</taxon>
        <taxon>Arthropoda</taxon>
        <taxon>Hexapoda</taxon>
        <taxon>Insecta</taxon>
        <taxon>Pterygota</taxon>
        <taxon>Neoptera</taxon>
        <taxon>Paraneoptera</taxon>
        <taxon>Thysanoptera</taxon>
        <taxon>Terebrantia</taxon>
        <taxon>Thripoidea</taxon>
        <taxon>Thripidae</taxon>
        <taxon>Megalurothrips</taxon>
    </lineage>
</organism>
<evidence type="ECO:0000313" key="3">
    <source>
        <dbReference type="EMBL" id="KAJ1521814.1"/>
    </source>
</evidence>